<evidence type="ECO:0000256" key="7">
    <source>
        <dbReference type="SAM" id="Phobius"/>
    </source>
</evidence>
<feature type="transmembrane region" description="Helical" evidence="7">
    <location>
        <begin position="20"/>
        <end position="46"/>
    </location>
</feature>
<evidence type="ECO:0000256" key="4">
    <source>
        <dbReference type="ARBA" id="ARBA00023136"/>
    </source>
</evidence>
<evidence type="ECO:0000313" key="9">
    <source>
        <dbReference type="Proteomes" id="UP000694388"/>
    </source>
</evidence>
<reference evidence="8" key="2">
    <citation type="submission" date="2025-09" db="UniProtKB">
        <authorList>
            <consortium name="Ensembl"/>
        </authorList>
    </citation>
    <scope>IDENTIFICATION</scope>
</reference>
<dbReference type="PANTHER" id="PTHR15146:SF3">
    <property type="entry name" value="THH1_TOM1_TOM3 DOMAIN-CONTAINING PROTEIN"/>
    <property type="match status" value="1"/>
</dbReference>
<dbReference type="Proteomes" id="UP000694388">
    <property type="component" value="Unplaced"/>
</dbReference>
<keyword evidence="3 7" id="KW-1133">Transmembrane helix</keyword>
<organism evidence="8 9">
    <name type="scientific">Eptatretus burgeri</name>
    <name type="common">Inshore hagfish</name>
    <dbReference type="NCBI Taxonomy" id="7764"/>
    <lineage>
        <taxon>Eukaryota</taxon>
        <taxon>Metazoa</taxon>
        <taxon>Chordata</taxon>
        <taxon>Craniata</taxon>
        <taxon>Vertebrata</taxon>
        <taxon>Cyclostomata</taxon>
        <taxon>Myxini</taxon>
        <taxon>Myxiniformes</taxon>
        <taxon>Myxinidae</taxon>
        <taxon>Eptatretinae</taxon>
        <taxon>Eptatretus</taxon>
    </lineage>
</organism>
<proteinExistence type="predicted"/>
<name>A0A8C4WYB4_EPTBU</name>
<sequence>MADPSLSPRPLRPSVKPSVEFAMTVVFTFLYSLLFLYVYGQLWLVLCYRYKRFGFQTVFLFLCLTWAALRATLFSFYFKNCELANTLEPFTYWFLYCLPVCLQFFTLCLLHLYFSQVVIRARARNLSEQDKYKLLLRGALFLASLIFLSVNLSCALLVQLTLPYTIQRKLVLLRVLINDLLFVACAMSLALSMYRMAKLPSASVYLYTRGTTVCQAVAVGTAITLLYTSRACYNLLVVFMTKKGPNAFNYGWYNVSDQIISGVIGTQGFASHVYFFDNPRRYDSDDDLSKTGSLHSERASLSSGAYSQAASYYGSLNHPSSYRTAGLPTPVQNSSSPAFSNPSIASRFPRDSPFLTPRS</sequence>
<feature type="region of interest" description="Disordered" evidence="6">
    <location>
        <begin position="324"/>
        <end position="359"/>
    </location>
</feature>
<evidence type="ECO:0000256" key="6">
    <source>
        <dbReference type="SAM" id="MobiDB-lite"/>
    </source>
</evidence>
<comment type="subcellular location">
    <subcellularLocation>
        <location evidence="1">Lysosome membrane</location>
        <topology evidence="1">Multi-pass membrane protein</topology>
    </subcellularLocation>
</comment>
<feature type="transmembrane region" description="Helical" evidence="7">
    <location>
        <begin position="170"/>
        <end position="194"/>
    </location>
</feature>
<evidence type="ECO:0000256" key="2">
    <source>
        <dbReference type="ARBA" id="ARBA00022692"/>
    </source>
</evidence>
<dbReference type="GeneTree" id="ENSGT00940000153986"/>
<evidence type="ECO:0000256" key="1">
    <source>
        <dbReference type="ARBA" id="ARBA00004155"/>
    </source>
</evidence>
<keyword evidence="5" id="KW-0458">Lysosome</keyword>
<dbReference type="AlphaFoldDB" id="A0A8C4WYB4"/>
<feature type="transmembrane region" description="Helical" evidence="7">
    <location>
        <begin position="58"/>
        <end position="78"/>
    </location>
</feature>
<evidence type="ECO:0000313" key="8">
    <source>
        <dbReference type="Ensembl" id="ENSEBUP00000019781.1"/>
    </source>
</evidence>
<feature type="compositionally biased region" description="Polar residues" evidence="6">
    <location>
        <begin position="330"/>
        <end position="344"/>
    </location>
</feature>
<keyword evidence="9" id="KW-1185">Reference proteome</keyword>
<accession>A0A8C4WYB4</accession>
<dbReference type="Ensembl" id="ENSEBUT00000020357.1">
    <property type="protein sequence ID" value="ENSEBUP00000019781.1"/>
    <property type="gene ID" value="ENSEBUG00000012279.1"/>
</dbReference>
<feature type="transmembrane region" description="Helical" evidence="7">
    <location>
        <begin position="134"/>
        <end position="158"/>
    </location>
</feature>
<feature type="transmembrane region" description="Helical" evidence="7">
    <location>
        <begin position="90"/>
        <end position="114"/>
    </location>
</feature>
<dbReference type="InterPro" id="IPR029723">
    <property type="entry name" value="GPR137"/>
</dbReference>
<dbReference type="PANTHER" id="PTHR15146">
    <property type="entry name" value="INTEGRAL MEMBRANE PROTEIN GPR137"/>
    <property type="match status" value="1"/>
</dbReference>
<protein>
    <submittedName>
        <fullName evidence="8">G protein-coupled receptor 137Ba</fullName>
    </submittedName>
</protein>
<feature type="transmembrane region" description="Helical" evidence="7">
    <location>
        <begin position="206"/>
        <end position="227"/>
    </location>
</feature>
<evidence type="ECO:0000256" key="5">
    <source>
        <dbReference type="ARBA" id="ARBA00023228"/>
    </source>
</evidence>
<dbReference type="GO" id="GO:0005765">
    <property type="term" value="C:lysosomal membrane"/>
    <property type="evidence" value="ECO:0007669"/>
    <property type="project" value="UniProtKB-SubCell"/>
</dbReference>
<keyword evidence="4 7" id="KW-0472">Membrane</keyword>
<reference evidence="8" key="1">
    <citation type="submission" date="2025-08" db="UniProtKB">
        <authorList>
            <consortium name="Ensembl"/>
        </authorList>
    </citation>
    <scope>IDENTIFICATION</scope>
</reference>
<dbReference type="GO" id="GO:1904263">
    <property type="term" value="P:positive regulation of TORC1 signaling"/>
    <property type="evidence" value="ECO:0007669"/>
    <property type="project" value="TreeGrafter"/>
</dbReference>
<keyword evidence="2 7" id="KW-0812">Transmembrane</keyword>
<evidence type="ECO:0000256" key="3">
    <source>
        <dbReference type="ARBA" id="ARBA00022989"/>
    </source>
</evidence>